<feature type="compositionally biased region" description="Basic and acidic residues" evidence="1">
    <location>
        <begin position="39"/>
        <end position="49"/>
    </location>
</feature>
<keyword evidence="3" id="KW-1185">Reference proteome</keyword>
<dbReference type="EMBL" id="ASQP01000397">
    <property type="protein sequence ID" value="OMI35443.1"/>
    <property type="molecule type" value="Genomic_DNA"/>
</dbReference>
<feature type="non-terminal residue" evidence="2">
    <location>
        <position position="1"/>
    </location>
</feature>
<gene>
    <name evidence="2" type="ORF">SPAR_31291</name>
</gene>
<evidence type="ECO:0000256" key="1">
    <source>
        <dbReference type="SAM" id="MobiDB-lite"/>
    </source>
</evidence>
<evidence type="ECO:0000313" key="2">
    <source>
        <dbReference type="EMBL" id="OMI35443.1"/>
    </source>
</evidence>
<accession>A0A1R1SAY3</accession>
<feature type="region of interest" description="Disordered" evidence="1">
    <location>
        <begin position="23"/>
        <end position="50"/>
    </location>
</feature>
<reference evidence="2 3" key="1">
    <citation type="submission" date="2013-05" db="EMBL/GenBank/DDBJ databases">
        <title>Genome sequence of Streptomyces sparsogenes DSM 40356.</title>
        <authorList>
            <person name="Coyne S."/>
            <person name="Seebeck F.P."/>
        </authorList>
    </citation>
    <scope>NUCLEOTIDE SEQUENCE [LARGE SCALE GENOMIC DNA]</scope>
    <source>
        <strain evidence="2 3">DSM 40356</strain>
    </source>
</reference>
<evidence type="ECO:0000313" key="3">
    <source>
        <dbReference type="Proteomes" id="UP000186168"/>
    </source>
</evidence>
<protein>
    <submittedName>
        <fullName evidence="2">Uncharacterized protein</fullName>
    </submittedName>
</protein>
<name>A0A1R1SAY3_9ACTN</name>
<comment type="caution">
    <text evidence="2">The sequence shown here is derived from an EMBL/GenBank/DDBJ whole genome shotgun (WGS) entry which is preliminary data.</text>
</comment>
<dbReference type="AlphaFoldDB" id="A0A1R1SAY3"/>
<dbReference type="Proteomes" id="UP000186168">
    <property type="component" value="Unassembled WGS sequence"/>
</dbReference>
<organism evidence="2 3">
    <name type="scientific">Streptomyces sparsogenes DSM 40356</name>
    <dbReference type="NCBI Taxonomy" id="1331668"/>
    <lineage>
        <taxon>Bacteria</taxon>
        <taxon>Bacillati</taxon>
        <taxon>Actinomycetota</taxon>
        <taxon>Actinomycetes</taxon>
        <taxon>Kitasatosporales</taxon>
        <taxon>Streptomycetaceae</taxon>
        <taxon>Streptomyces</taxon>
    </lineage>
</organism>
<sequence>LGPVFKGGALDAWHGAPSYRWEVPPAPDAARGRTPPLKTDPRSGGDHGRSQRLVATAREFFSALIVRSTSFLRL</sequence>
<proteinExistence type="predicted"/>